<dbReference type="PANTHER" id="PTHR43489:SF3">
    <property type="entry name" value="XYLOSE ISOMERASE DOMAIN PROTEIN TIM BARREL"/>
    <property type="match status" value="1"/>
</dbReference>
<feature type="chain" id="PRO_5037780722" evidence="2">
    <location>
        <begin position="19"/>
        <end position="323"/>
    </location>
</feature>
<dbReference type="Pfam" id="PF01261">
    <property type="entry name" value="AP_endonuc_2"/>
    <property type="match status" value="1"/>
</dbReference>
<feature type="signal peptide" evidence="2">
    <location>
        <begin position="1"/>
        <end position="18"/>
    </location>
</feature>
<evidence type="ECO:0000256" key="2">
    <source>
        <dbReference type="SAM" id="SignalP"/>
    </source>
</evidence>
<dbReference type="Proteomes" id="UP000622317">
    <property type="component" value="Unassembled WGS sequence"/>
</dbReference>
<evidence type="ECO:0000256" key="1">
    <source>
        <dbReference type="ARBA" id="ARBA00023235"/>
    </source>
</evidence>
<dbReference type="AlphaFoldDB" id="A0A927F944"/>
<dbReference type="Gene3D" id="3.20.20.150">
    <property type="entry name" value="Divalent-metal-dependent TIM barrel enzymes"/>
    <property type="match status" value="1"/>
</dbReference>
<keyword evidence="2" id="KW-0732">Signal</keyword>
<feature type="domain" description="Xylose isomerase-like TIM barrel" evidence="3">
    <location>
        <begin position="61"/>
        <end position="286"/>
    </location>
</feature>
<evidence type="ECO:0000313" key="5">
    <source>
        <dbReference type="Proteomes" id="UP000622317"/>
    </source>
</evidence>
<keyword evidence="1" id="KW-0413">Isomerase</keyword>
<sequence>MKRRDFVRNGLLAGAALASTPLFTPSLNASTRSMQKFKLRYAPHPNMFKASAGDAIIDQIKFAADQGFTAWEDNGIAGRPVELQAKIGQTLDSLGMKMGVFVAYASFDKPTFTRPDADSTEEILSNMRNAVEVAKRVNATHFTVVPGSVDQQHPDDGKWNKYGGSRLSEGYQTANAIDLLRRCAEILEPHDLAMVLEPLNWHANHGGVFLERSDQAYAVCRAVDSPACKILFDIYHQQIAEGNLIPNIKMCWSEIGYFQVGDNPGRKEPGTGEINYRNVFKYIYDRSKEEGKDFVVGMEHGNSIKGAAGEQAVIDAYRQADSF</sequence>
<comment type="caution">
    <text evidence="4">The sequence shown here is derived from an EMBL/GenBank/DDBJ whole genome shotgun (WGS) entry which is preliminary data.</text>
</comment>
<dbReference type="InterPro" id="IPR013022">
    <property type="entry name" value="Xyl_isomerase-like_TIM-brl"/>
</dbReference>
<dbReference type="EMBL" id="JACYFG010000009">
    <property type="protein sequence ID" value="MBD5779511.1"/>
    <property type="molecule type" value="Genomic_DNA"/>
</dbReference>
<organism evidence="4 5">
    <name type="scientific">Pelagicoccus enzymogenes</name>
    <dbReference type="NCBI Taxonomy" id="2773457"/>
    <lineage>
        <taxon>Bacteria</taxon>
        <taxon>Pseudomonadati</taxon>
        <taxon>Verrucomicrobiota</taxon>
        <taxon>Opitutia</taxon>
        <taxon>Puniceicoccales</taxon>
        <taxon>Pelagicoccaceae</taxon>
        <taxon>Pelagicoccus</taxon>
    </lineage>
</organism>
<evidence type="ECO:0000259" key="3">
    <source>
        <dbReference type="Pfam" id="PF01261"/>
    </source>
</evidence>
<dbReference type="SUPFAM" id="SSF51658">
    <property type="entry name" value="Xylose isomerase-like"/>
    <property type="match status" value="1"/>
</dbReference>
<accession>A0A927F944</accession>
<proteinExistence type="predicted"/>
<evidence type="ECO:0000313" key="4">
    <source>
        <dbReference type="EMBL" id="MBD5779511.1"/>
    </source>
</evidence>
<dbReference type="GO" id="GO:0016853">
    <property type="term" value="F:isomerase activity"/>
    <property type="evidence" value="ECO:0007669"/>
    <property type="project" value="UniProtKB-KW"/>
</dbReference>
<dbReference type="PANTHER" id="PTHR43489">
    <property type="entry name" value="ISOMERASE"/>
    <property type="match status" value="1"/>
</dbReference>
<protein>
    <submittedName>
        <fullName evidence="4">TIM barrel protein</fullName>
    </submittedName>
</protein>
<dbReference type="InterPro" id="IPR050417">
    <property type="entry name" value="Sugar_Epim/Isomerase"/>
</dbReference>
<gene>
    <name evidence="4" type="ORF">IEN85_08395</name>
</gene>
<dbReference type="InterPro" id="IPR036237">
    <property type="entry name" value="Xyl_isomerase-like_sf"/>
</dbReference>
<name>A0A927F944_9BACT</name>
<keyword evidence="5" id="KW-1185">Reference proteome</keyword>
<reference evidence="4" key="1">
    <citation type="submission" date="2020-09" db="EMBL/GenBank/DDBJ databases">
        <title>Pelagicoccus enzymogenes sp. nov. with an EPS production, isolated from marine sediment.</title>
        <authorList>
            <person name="Feng X."/>
        </authorList>
    </citation>
    <scope>NUCLEOTIDE SEQUENCE</scope>
    <source>
        <strain evidence="4">NFK12</strain>
    </source>
</reference>
<dbReference type="RefSeq" id="WP_191616651.1">
    <property type="nucleotide sequence ID" value="NZ_JACYFG010000009.1"/>
</dbReference>